<dbReference type="Pfam" id="PF07291">
    <property type="entry name" value="MauE"/>
    <property type="match status" value="1"/>
</dbReference>
<dbReference type="AlphaFoldDB" id="F8NC82"/>
<proteinExistence type="predicted"/>
<evidence type="ECO:0000313" key="8">
    <source>
        <dbReference type="Proteomes" id="UP000002772"/>
    </source>
</evidence>
<name>F8NC82_9BACT</name>
<dbReference type="EMBL" id="GL945017">
    <property type="protein sequence ID" value="EGN58053.1"/>
    <property type="molecule type" value="Genomic_DNA"/>
</dbReference>
<feature type="transmembrane region" description="Helical" evidence="5">
    <location>
        <begin position="16"/>
        <end position="39"/>
    </location>
</feature>
<dbReference type="NCBIfam" id="NF045576">
    <property type="entry name" value="BT_3928_fam"/>
    <property type="match status" value="1"/>
</dbReference>
<accession>F8NC82</accession>
<evidence type="ECO:0000256" key="1">
    <source>
        <dbReference type="ARBA" id="ARBA00004141"/>
    </source>
</evidence>
<protein>
    <submittedName>
        <fullName evidence="7">DoxX family protein</fullName>
    </submittedName>
</protein>
<keyword evidence="8" id="KW-1185">Reference proteome</keyword>
<feature type="transmembrane region" description="Helical" evidence="5">
    <location>
        <begin position="168"/>
        <end position="189"/>
    </location>
</feature>
<dbReference type="STRING" id="688246.Premu_2700"/>
<feature type="transmembrane region" description="Helical" evidence="5">
    <location>
        <begin position="138"/>
        <end position="156"/>
    </location>
</feature>
<dbReference type="HOGENOM" id="CLU_041394_0_0_10"/>
<dbReference type="GO" id="GO:0030416">
    <property type="term" value="P:methylamine metabolic process"/>
    <property type="evidence" value="ECO:0007669"/>
    <property type="project" value="InterPro"/>
</dbReference>
<reference evidence="8" key="1">
    <citation type="journal article" date="2011" name="Stand. Genomic Sci.">
        <title>Non-contiguous finished genome sequence of the opportunistic oral pathogen Prevotella multisaccharivorax type strain (PPPA20).</title>
        <authorList>
            <person name="Pati A."/>
            <person name="Gronow S."/>
            <person name="Lu M."/>
            <person name="Lapidus A."/>
            <person name="Nolan M."/>
            <person name="Lucas S."/>
            <person name="Hammon N."/>
            <person name="Deshpande S."/>
            <person name="Cheng J.F."/>
            <person name="Tapia R."/>
            <person name="Han C."/>
            <person name="Goodwin L."/>
            <person name="Pitluck S."/>
            <person name="Liolios K."/>
            <person name="Pagani I."/>
            <person name="Mavromatis K."/>
            <person name="Mikhailova N."/>
            <person name="Huntemann M."/>
            <person name="Chen A."/>
            <person name="Palaniappan K."/>
            <person name="Land M."/>
            <person name="Hauser L."/>
            <person name="Detter J.C."/>
            <person name="Brambilla E.M."/>
            <person name="Rohde M."/>
            <person name="Goker M."/>
            <person name="Woyke T."/>
            <person name="Bristow J."/>
            <person name="Eisen J.A."/>
            <person name="Markowitz V."/>
            <person name="Hugenholtz P."/>
            <person name="Kyrpides N.C."/>
            <person name="Klenk H.P."/>
            <person name="Ivanova N."/>
        </authorList>
    </citation>
    <scope>NUCLEOTIDE SEQUENCE [LARGE SCALE GENOMIC DNA]</scope>
    <source>
        <strain evidence="8">DSM 17128</strain>
    </source>
</reference>
<evidence type="ECO:0000259" key="6">
    <source>
        <dbReference type="Pfam" id="PF07291"/>
    </source>
</evidence>
<keyword evidence="4 5" id="KW-0472">Membrane</keyword>
<comment type="subcellular location">
    <subcellularLocation>
        <location evidence="1">Membrane</location>
        <topology evidence="1">Multi-pass membrane protein</topology>
    </subcellularLocation>
</comment>
<evidence type="ECO:0000256" key="3">
    <source>
        <dbReference type="ARBA" id="ARBA00022989"/>
    </source>
</evidence>
<gene>
    <name evidence="7" type="ORF">Premu_2700</name>
</gene>
<sequence>MAYLSSQKSGSKAKEAALTVAVNVCRFLLGATFVLSGFVKAVDPIGTQYKIQDYLSAVGLAQYFPDIVTLLSAIALSALEFCLGVFTLFAIRRHLISKLIVAYMAVMTFITIWTALYNPVKDCGCFGDAIHLTNVETLLKNILLLAASCVVAWQPLRMYRFLSRSNQWIAINYSILFILLLSGHCLYHLPLIDFRPYHIGMNIKKGMEIPKGAPHPEFETTFVLQKNGVRKTFTLDNYPDSSWQFVDSKTVQTKAGFVPPIHDFSIEKPDGDDITDSVLNARGYVFLLISPHLEQADDSNFGDIDQLYEYCQEQKIPFYCLTASGEKDIRHWEDITGAEYPFAFTDETTLKTIIRSNPGLLLLKDGTIIRKWSHNDLPSSASLNAPLSKLDIGAMPKKSLGKTIMQVVLWFFIPLLLLVFADRTWAWTQYVKRKVRERGDKLREEEKKLENNKFFTSFKKQKNE</sequence>
<dbReference type="InterPro" id="IPR009908">
    <property type="entry name" value="Methylamine_util_MauE"/>
</dbReference>
<evidence type="ECO:0000256" key="4">
    <source>
        <dbReference type="ARBA" id="ARBA00023136"/>
    </source>
</evidence>
<organism evidence="7 8">
    <name type="scientific">Hallella multisaccharivorax DSM 17128</name>
    <dbReference type="NCBI Taxonomy" id="688246"/>
    <lineage>
        <taxon>Bacteria</taxon>
        <taxon>Pseudomonadati</taxon>
        <taxon>Bacteroidota</taxon>
        <taxon>Bacteroidia</taxon>
        <taxon>Bacteroidales</taxon>
        <taxon>Prevotellaceae</taxon>
        <taxon>Hallella</taxon>
    </lineage>
</organism>
<keyword evidence="2 5" id="KW-0812">Transmembrane</keyword>
<dbReference type="eggNOG" id="COG2259">
    <property type="taxonomic scope" value="Bacteria"/>
</dbReference>
<feature type="transmembrane region" description="Helical" evidence="5">
    <location>
        <begin position="407"/>
        <end position="426"/>
    </location>
</feature>
<keyword evidence="3 5" id="KW-1133">Transmembrane helix</keyword>
<dbReference type="OrthoDB" id="9809429at2"/>
<feature type="transmembrane region" description="Helical" evidence="5">
    <location>
        <begin position="67"/>
        <end position="91"/>
    </location>
</feature>
<evidence type="ECO:0000256" key="2">
    <source>
        <dbReference type="ARBA" id="ARBA00022692"/>
    </source>
</evidence>
<dbReference type="Proteomes" id="UP000002772">
    <property type="component" value="Unassembled WGS sequence"/>
</dbReference>
<evidence type="ECO:0000313" key="7">
    <source>
        <dbReference type="EMBL" id="EGN58053.1"/>
    </source>
</evidence>
<evidence type="ECO:0000256" key="5">
    <source>
        <dbReference type="SAM" id="Phobius"/>
    </source>
</evidence>
<dbReference type="GO" id="GO:0016020">
    <property type="term" value="C:membrane"/>
    <property type="evidence" value="ECO:0007669"/>
    <property type="project" value="UniProtKB-SubCell"/>
</dbReference>
<feature type="domain" description="Methylamine utilisation protein MauE" evidence="6">
    <location>
        <begin position="21"/>
        <end position="153"/>
    </location>
</feature>
<feature type="transmembrane region" description="Helical" evidence="5">
    <location>
        <begin position="100"/>
        <end position="118"/>
    </location>
</feature>